<dbReference type="AlphaFoldDB" id="A0A0F9IQY1"/>
<dbReference type="EMBL" id="LAZR01013356">
    <property type="protein sequence ID" value="KKM22339.1"/>
    <property type="molecule type" value="Genomic_DNA"/>
</dbReference>
<protein>
    <submittedName>
        <fullName evidence="1">Uncharacterized protein</fullName>
    </submittedName>
</protein>
<gene>
    <name evidence="1" type="ORF">LCGC14_1626360</name>
</gene>
<evidence type="ECO:0000313" key="1">
    <source>
        <dbReference type="EMBL" id="KKM22339.1"/>
    </source>
</evidence>
<proteinExistence type="predicted"/>
<accession>A0A0F9IQY1</accession>
<organism evidence="1">
    <name type="scientific">marine sediment metagenome</name>
    <dbReference type="NCBI Taxonomy" id="412755"/>
    <lineage>
        <taxon>unclassified sequences</taxon>
        <taxon>metagenomes</taxon>
        <taxon>ecological metagenomes</taxon>
    </lineage>
</organism>
<comment type="caution">
    <text evidence="1">The sequence shown here is derived from an EMBL/GenBank/DDBJ whole genome shotgun (WGS) entry which is preliminary data.</text>
</comment>
<name>A0A0F9IQY1_9ZZZZ</name>
<reference evidence="1" key="1">
    <citation type="journal article" date="2015" name="Nature">
        <title>Complex archaea that bridge the gap between prokaryotes and eukaryotes.</title>
        <authorList>
            <person name="Spang A."/>
            <person name="Saw J.H."/>
            <person name="Jorgensen S.L."/>
            <person name="Zaremba-Niedzwiedzka K."/>
            <person name="Martijn J."/>
            <person name="Lind A.E."/>
            <person name="van Eijk R."/>
            <person name="Schleper C."/>
            <person name="Guy L."/>
            <person name="Ettema T.J."/>
        </authorList>
    </citation>
    <scope>NUCLEOTIDE SEQUENCE</scope>
</reference>
<sequence>MDKKWFEPGTIKDANTILEVKNIASDHDRLIRVKNYFEHHQSDMNEITTLIKRRLQNFV</sequence>